<accession>A0ABW7QEN9</accession>
<evidence type="ECO:0000313" key="5">
    <source>
        <dbReference type="EMBL" id="MFH8253126.1"/>
    </source>
</evidence>
<dbReference type="Pfam" id="PF08241">
    <property type="entry name" value="Methyltransf_11"/>
    <property type="match status" value="1"/>
</dbReference>
<evidence type="ECO:0000259" key="4">
    <source>
        <dbReference type="Pfam" id="PF08241"/>
    </source>
</evidence>
<evidence type="ECO:0000256" key="1">
    <source>
        <dbReference type="ARBA" id="ARBA00008361"/>
    </source>
</evidence>
<dbReference type="Gene3D" id="3.40.50.150">
    <property type="entry name" value="Vaccinia Virus protein VP39"/>
    <property type="match status" value="1"/>
</dbReference>
<reference evidence="5 6" key="1">
    <citation type="submission" date="2024-09" db="EMBL/GenBank/DDBJ databases">
        <authorList>
            <person name="Pan X."/>
        </authorList>
    </citation>
    <scope>NUCLEOTIDE SEQUENCE [LARGE SCALE GENOMIC DNA]</scope>
    <source>
        <strain evidence="5 6">B2969</strain>
    </source>
</reference>
<dbReference type="RefSeq" id="WP_397558550.1">
    <property type="nucleotide sequence ID" value="NZ_JBIQWL010000016.1"/>
</dbReference>
<dbReference type="InterPro" id="IPR051052">
    <property type="entry name" value="Diverse_substrate_MTase"/>
</dbReference>
<evidence type="ECO:0000313" key="6">
    <source>
        <dbReference type="Proteomes" id="UP001610861"/>
    </source>
</evidence>
<dbReference type="GO" id="GO:0032259">
    <property type="term" value="P:methylation"/>
    <property type="evidence" value="ECO:0007669"/>
    <property type="project" value="UniProtKB-KW"/>
</dbReference>
<organism evidence="5 6">
    <name type="scientific">Microbacterium alkaliflavum</name>
    <dbReference type="NCBI Taxonomy" id="3248839"/>
    <lineage>
        <taxon>Bacteria</taxon>
        <taxon>Bacillati</taxon>
        <taxon>Actinomycetota</taxon>
        <taxon>Actinomycetes</taxon>
        <taxon>Micrococcales</taxon>
        <taxon>Microbacteriaceae</taxon>
        <taxon>Microbacterium</taxon>
    </lineage>
</organism>
<dbReference type="InterPro" id="IPR029063">
    <property type="entry name" value="SAM-dependent_MTases_sf"/>
</dbReference>
<name>A0ABW7QEN9_9MICO</name>
<dbReference type="Proteomes" id="UP001610861">
    <property type="component" value="Unassembled WGS sequence"/>
</dbReference>
<dbReference type="PANTHER" id="PTHR44942:SF4">
    <property type="entry name" value="METHYLTRANSFERASE TYPE 11 DOMAIN-CONTAINING PROTEIN"/>
    <property type="match status" value="1"/>
</dbReference>
<proteinExistence type="inferred from homology"/>
<evidence type="ECO:0000256" key="3">
    <source>
        <dbReference type="ARBA" id="ARBA00022679"/>
    </source>
</evidence>
<dbReference type="EC" id="2.1.1.-" evidence="5"/>
<protein>
    <submittedName>
        <fullName evidence="5">Class I SAM-dependent methyltransferase</fullName>
        <ecNumber evidence="5">2.1.1.-</ecNumber>
    </submittedName>
</protein>
<keyword evidence="6" id="KW-1185">Reference proteome</keyword>
<evidence type="ECO:0000256" key="2">
    <source>
        <dbReference type="ARBA" id="ARBA00022603"/>
    </source>
</evidence>
<comment type="caution">
    <text evidence="5">The sequence shown here is derived from an EMBL/GenBank/DDBJ whole genome shotgun (WGS) entry which is preliminary data.</text>
</comment>
<gene>
    <name evidence="5" type="ORF">ACH3VR_22350</name>
</gene>
<comment type="similarity">
    <text evidence="1">Belongs to the methyltransferase superfamily.</text>
</comment>
<dbReference type="EMBL" id="JBIQWL010000016">
    <property type="protein sequence ID" value="MFH8253126.1"/>
    <property type="molecule type" value="Genomic_DNA"/>
</dbReference>
<keyword evidence="2 5" id="KW-0489">Methyltransferase</keyword>
<dbReference type="PANTHER" id="PTHR44942">
    <property type="entry name" value="METHYLTRANSF_11 DOMAIN-CONTAINING PROTEIN"/>
    <property type="match status" value="1"/>
</dbReference>
<dbReference type="SUPFAM" id="SSF53335">
    <property type="entry name" value="S-adenosyl-L-methionine-dependent methyltransferases"/>
    <property type="match status" value="1"/>
</dbReference>
<sequence length="251" mass="27449">MVDPMHFDARAEIYERARPPYPEALWRRLCAVGLLAPGVRIVEFGAGSGQATAPLVEAGAEVTAVEPGPALAARLRARLPSVRVLVETAEAVALSDAAFDAAVVATAVHWLDLDVVLPKLHRALVPGGRFAVWRTVFGDPTARTAFRDQVERIVARREDPPRRSGPGELDTAAWARRLSVGDLFTEEFTELYRWSVDFSSDQVRDLFLTFSEWSAAEADAAAKAVDELGGQVTEHYLSWLILMKRADSSPA</sequence>
<feature type="domain" description="Methyltransferase type 11" evidence="4">
    <location>
        <begin position="43"/>
        <end position="131"/>
    </location>
</feature>
<dbReference type="CDD" id="cd02440">
    <property type="entry name" value="AdoMet_MTases"/>
    <property type="match status" value="1"/>
</dbReference>
<dbReference type="InterPro" id="IPR013216">
    <property type="entry name" value="Methyltransf_11"/>
</dbReference>
<dbReference type="GO" id="GO:0008168">
    <property type="term" value="F:methyltransferase activity"/>
    <property type="evidence" value="ECO:0007669"/>
    <property type="project" value="UniProtKB-KW"/>
</dbReference>
<keyword evidence="3 5" id="KW-0808">Transferase</keyword>